<feature type="transmembrane region" description="Helical" evidence="2">
    <location>
        <begin position="39"/>
        <end position="59"/>
    </location>
</feature>
<feature type="compositionally biased region" description="Low complexity" evidence="1">
    <location>
        <begin position="380"/>
        <end position="391"/>
    </location>
</feature>
<dbReference type="Proteomes" id="UP000324907">
    <property type="component" value="Unassembled WGS sequence"/>
</dbReference>
<keyword evidence="2" id="KW-0472">Membrane</keyword>
<evidence type="ECO:0000313" key="6">
    <source>
        <dbReference type="Proteomes" id="UP000325113"/>
    </source>
</evidence>
<proteinExistence type="predicted"/>
<dbReference type="EMBL" id="VLTM01000004">
    <property type="protein sequence ID" value="KAA0167827.1"/>
    <property type="molecule type" value="Genomic_DNA"/>
</dbReference>
<feature type="transmembrane region" description="Helical" evidence="2">
    <location>
        <begin position="79"/>
        <end position="96"/>
    </location>
</feature>
<evidence type="ECO:0000256" key="2">
    <source>
        <dbReference type="SAM" id="Phobius"/>
    </source>
</evidence>
<dbReference type="Proteomes" id="UP000325113">
    <property type="component" value="Unassembled WGS sequence"/>
</dbReference>
<reference evidence="5 6" key="1">
    <citation type="submission" date="2019-07" db="EMBL/GenBank/DDBJ databases">
        <title>Genomes of Cafeteria roenbergensis.</title>
        <authorList>
            <person name="Fischer M.G."/>
            <person name="Hackl T."/>
            <person name="Roman M."/>
        </authorList>
    </citation>
    <scope>NUCLEOTIDE SEQUENCE [LARGE SCALE GENOMIC DNA]</scope>
    <source>
        <strain evidence="3 6">Cflag</strain>
        <strain evidence="4 5">RCC970-E3</strain>
    </source>
</reference>
<evidence type="ECO:0000313" key="4">
    <source>
        <dbReference type="EMBL" id="KAA0171630.1"/>
    </source>
</evidence>
<evidence type="ECO:0000256" key="1">
    <source>
        <dbReference type="SAM" id="MobiDB-lite"/>
    </source>
</evidence>
<feature type="transmembrane region" description="Helical" evidence="2">
    <location>
        <begin position="584"/>
        <end position="604"/>
    </location>
</feature>
<feature type="transmembrane region" description="Helical" evidence="2">
    <location>
        <begin position="144"/>
        <end position="164"/>
    </location>
</feature>
<feature type="transmembrane region" description="Helical" evidence="2">
    <location>
        <begin position="433"/>
        <end position="459"/>
    </location>
</feature>
<protein>
    <submittedName>
        <fullName evidence="3">Uncharacterized protein</fullName>
    </submittedName>
</protein>
<feature type="transmembrane region" description="Helical" evidence="2">
    <location>
        <begin position="641"/>
        <end position="664"/>
    </location>
</feature>
<organism evidence="3 6">
    <name type="scientific">Cafeteria roenbergensis</name>
    <name type="common">Marine flagellate</name>
    <dbReference type="NCBI Taxonomy" id="33653"/>
    <lineage>
        <taxon>Eukaryota</taxon>
        <taxon>Sar</taxon>
        <taxon>Stramenopiles</taxon>
        <taxon>Bigyra</taxon>
        <taxon>Opalozoa</taxon>
        <taxon>Bicosoecida</taxon>
        <taxon>Cafeteriaceae</taxon>
        <taxon>Cafeteria</taxon>
    </lineage>
</organism>
<feature type="compositionally biased region" description="Basic and acidic residues" evidence="1">
    <location>
        <begin position="740"/>
        <end position="751"/>
    </location>
</feature>
<feature type="compositionally biased region" description="Low complexity" evidence="1">
    <location>
        <begin position="354"/>
        <end position="371"/>
    </location>
</feature>
<sequence>MSDEKRAPFCSYATLESLFVWSRRWLIGDRTTLTDHVQLYLILGLVTANLDFSIPIMYMALGPLVQTPDDVFDLFDTRFYFVSQTLLFMPIICGYLTDYLGRYSHIVMIVCCLGLSSLQVLALVPWGDIFTDETCGVRGPDDEIIFCSAHAILLTVFLVRGVFLNQALDQMLKMLSVRASKQFPHDEERKEIEIQRTGTMSDAMTSVIEGVVFGIAILMTDYGQMRMFLTATGIGSTLAVAALCLGYTARSFTISRKEQQHIPVEGIAAKFTDDAESIAASSAEDHTLGLLSDSPKRGRGGYGTSGGDAFSPSAGPSSGGGVVEGLAQLDDRPSSRRRSSSGDGSVADFKPVRPGDTAAAAAATAAAASPGAAGGRRRSSGSSSDGGTSRPRSVHVAGAESDSNQVICGQCLCFGIQCTGCQCGSRKSAWGQFLSWLSGLLYFAVTPVICLPFIAYLFVQLFNIIVTYPVPQQEAAHFNLADDLADDGGNMADDLFDDDALGPPGVPPGSFMFRLARVISTVNSQFASQSAIYLGGSAAYAAFVAEMRPFIFFRIAFPISCAVVAALMVLYYVPSRPEEASTTIVGLTQVISYFAAEFLQWFLMAVVPESLFGLFTIAQGVGMASMGVVGSQLVRWNPVEVIVFSQILLGCAAFFSIVASVVAYNRLLKVEEEEEDDGSDDELEDSGKEARSKLRAGSSSAGPASDKHAKEKGHIQHRPSENEVMRTARLGGYAGPGKPRVSEAPERHAGAPDDLFGDALEGSAVGPRAASLSGYHHTDRE</sequence>
<gene>
    <name evidence="4" type="ORF">FNF28_00563</name>
    <name evidence="3" type="ORF">FNF31_00762</name>
</gene>
<feature type="transmembrane region" description="Helical" evidence="2">
    <location>
        <begin position="551"/>
        <end position="572"/>
    </location>
</feature>
<feature type="region of interest" description="Disordered" evidence="1">
    <location>
        <begin position="673"/>
        <end position="781"/>
    </location>
</feature>
<feature type="compositionally biased region" description="Acidic residues" evidence="1">
    <location>
        <begin position="673"/>
        <end position="684"/>
    </location>
</feature>
<feature type="compositionally biased region" description="Low complexity" evidence="1">
    <location>
        <begin position="307"/>
        <end position="316"/>
    </location>
</feature>
<feature type="compositionally biased region" description="Basic and acidic residues" evidence="1">
    <location>
        <begin position="705"/>
        <end position="726"/>
    </location>
</feature>
<keyword evidence="2" id="KW-1133">Transmembrane helix</keyword>
<evidence type="ECO:0000313" key="3">
    <source>
        <dbReference type="EMBL" id="KAA0167827.1"/>
    </source>
</evidence>
<evidence type="ECO:0000313" key="5">
    <source>
        <dbReference type="Proteomes" id="UP000324907"/>
    </source>
</evidence>
<feature type="transmembrane region" description="Helical" evidence="2">
    <location>
        <begin position="225"/>
        <end position="247"/>
    </location>
</feature>
<feature type="region of interest" description="Disordered" evidence="1">
    <location>
        <begin position="286"/>
        <end position="398"/>
    </location>
</feature>
<feature type="transmembrane region" description="Helical" evidence="2">
    <location>
        <begin position="103"/>
        <end position="124"/>
    </location>
</feature>
<accession>A0A5A8DT63</accession>
<feature type="transmembrane region" description="Helical" evidence="2">
    <location>
        <begin position="611"/>
        <end position="629"/>
    </location>
</feature>
<name>A0A5A8DT63_CAFRO</name>
<comment type="caution">
    <text evidence="3">The sequence shown here is derived from an EMBL/GenBank/DDBJ whole genome shotgun (WGS) entry which is preliminary data.</text>
</comment>
<dbReference type="AlphaFoldDB" id="A0A5A8DT63"/>
<feature type="transmembrane region" description="Helical" evidence="2">
    <location>
        <begin position="199"/>
        <end position="219"/>
    </location>
</feature>
<keyword evidence="2" id="KW-0812">Transmembrane</keyword>
<dbReference type="EMBL" id="VLTL01000005">
    <property type="protein sequence ID" value="KAA0171630.1"/>
    <property type="molecule type" value="Genomic_DNA"/>
</dbReference>